<evidence type="ECO:0000256" key="1">
    <source>
        <dbReference type="ARBA" id="ARBA00022737"/>
    </source>
</evidence>
<keyword evidence="1" id="KW-0677">Repeat</keyword>
<feature type="transmembrane region" description="Helical" evidence="3">
    <location>
        <begin position="6"/>
        <end position="27"/>
    </location>
</feature>
<keyword evidence="3" id="KW-0472">Membrane</keyword>
<evidence type="ECO:0000313" key="5">
    <source>
        <dbReference type="Proteomes" id="UP000887560"/>
    </source>
</evidence>
<evidence type="ECO:0000259" key="4">
    <source>
        <dbReference type="SMART" id="SM01088"/>
    </source>
</evidence>
<dbReference type="GO" id="GO:0042302">
    <property type="term" value="F:structural constituent of cuticle"/>
    <property type="evidence" value="ECO:0007669"/>
    <property type="project" value="InterPro"/>
</dbReference>
<keyword evidence="3" id="KW-0812">Transmembrane</keyword>
<dbReference type="InterPro" id="IPR002486">
    <property type="entry name" value="Col_cuticle_N"/>
</dbReference>
<dbReference type="Proteomes" id="UP000887560">
    <property type="component" value="Unplaced"/>
</dbReference>
<keyword evidence="3" id="KW-1133">Transmembrane helix</keyword>
<dbReference type="WBParaSite" id="scf7180000423060.g10145">
    <property type="protein sequence ID" value="scf7180000423060.g10145"/>
    <property type="gene ID" value="scf7180000423060.g10145"/>
</dbReference>
<reference evidence="6" key="1">
    <citation type="submission" date="2022-11" db="UniProtKB">
        <authorList>
            <consortium name="WormBaseParasite"/>
        </authorList>
    </citation>
    <scope>IDENTIFICATION</scope>
</reference>
<dbReference type="Pfam" id="PF01484">
    <property type="entry name" value="Col_cuticle_N"/>
    <property type="match status" value="1"/>
</dbReference>
<evidence type="ECO:0000256" key="3">
    <source>
        <dbReference type="SAM" id="Phobius"/>
    </source>
</evidence>
<evidence type="ECO:0000256" key="2">
    <source>
        <dbReference type="SAM" id="MobiDB-lite"/>
    </source>
</evidence>
<feature type="domain" description="Nematode cuticle collagen N-terminal" evidence="4">
    <location>
        <begin position="4"/>
        <end position="56"/>
    </location>
</feature>
<accession>A0A915P7H6</accession>
<proteinExistence type="predicted"/>
<keyword evidence="5" id="KW-1185">Reference proteome</keyword>
<organism evidence="5 6">
    <name type="scientific">Meloidogyne floridensis</name>
    <dbReference type="NCBI Taxonomy" id="298350"/>
    <lineage>
        <taxon>Eukaryota</taxon>
        <taxon>Metazoa</taxon>
        <taxon>Ecdysozoa</taxon>
        <taxon>Nematoda</taxon>
        <taxon>Chromadorea</taxon>
        <taxon>Rhabditida</taxon>
        <taxon>Tylenchina</taxon>
        <taxon>Tylenchomorpha</taxon>
        <taxon>Tylenchoidea</taxon>
        <taxon>Meloidogynidae</taxon>
        <taxon>Meloidogyninae</taxon>
        <taxon>Meloidogyne</taxon>
    </lineage>
</organism>
<protein>
    <submittedName>
        <fullName evidence="6">Nematode cuticle collagen N-terminal domain-containing protein</fullName>
    </submittedName>
</protein>
<evidence type="ECO:0000313" key="6">
    <source>
        <dbReference type="WBParaSite" id="scf7180000423060.g10145"/>
    </source>
</evidence>
<name>A0A915P7H6_9BILA</name>
<dbReference type="SMART" id="SM01088">
    <property type="entry name" value="Col_cuticle_N"/>
    <property type="match status" value="1"/>
</dbReference>
<dbReference type="AlphaFoldDB" id="A0A915P7H6"/>
<dbReference type="PANTHER" id="PTHR24637">
    <property type="entry name" value="COLLAGEN"/>
    <property type="match status" value="1"/>
</dbReference>
<sequence length="256" mass="26820">MKDNLICFAITISVTTIIMCIAGIICLNIQLQSMWDELGLEIKQFNIKTDNIWEGMLSMGAGTPSNRQRRQIYGGYGVQQQQHQTQNLFTAKVATGPLKVSLGSSCNCISLNDCPAGPPGFPGVVGPPGERGIGGVPGIPGHDAMDIHSEIGKPGKAGDVGKDAEKLIGRKGVRGTAGPEGPPGQIGEKGLDGVQGKQGVKGPPGTPGSQPFYTDINISGECTLGSDQMVKKVILMHLSMNDSPTLFPALAEVEDL</sequence>
<feature type="region of interest" description="Disordered" evidence="2">
    <location>
        <begin position="172"/>
        <end position="210"/>
    </location>
</feature>